<sequence length="56" mass="6417">MLRFASDNVEQRPASQARRRVGYLRRSASSRLPPASSRKALTTAMPPMRETNQHDY</sequence>
<dbReference type="Proteomes" id="UP000002497">
    <property type="component" value="Unassembled WGS sequence"/>
</dbReference>
<accession>E9DGD4</accession>
<evidence type="ECO:0000256" key="1">
    <source>
        <dbReference type="SAM" id="MobiDB-lite"/>
    </source>
</evidence>
<gene>
    <name evidence="2" type="ORF">CPSG_08883</name>
</gene>
<feature type="region of interest" description="Disordered" evidence="1">
    <location>
        <begin position="1"/>
        <end position="56"/>
    </location>
</feature>
<protein>
    <submittedName>
        <fullName evidence="2">Predicted protein</fullName>
    </submittedName>
</protein>
<feature type="compositionally biased region" description="Low complexity" evidence="1">
    <location>
        <begin position="24"/>
        <end position="38"/>
    </location>
</feature>
<reference evidence="3" key="1">
    <citation type="journal article" date="2010" name="Genome Res.">
        <title>Population genomic sequencing of Coccidioides fungi reveals recent hybridization and transposon control.</title>
        <authorList>
            <person name="Neafsey D.E."/>
            <person name="Barker B.M."/>
            <person name="Sharpton T.J."/>
            <person name="Stajich J.E."/>
            <person name="Park D.J."/>
            <person name="Whiston E."/>
            <person name="Hung C.-Y."/>
            <person name="McMahan C."/>
            <person name="White J."/>
            <person name="Sykes S."/>
            <person name="Heiman D."/>
            <person name="Young S."/>
            <person name="Zeng Q."/>
            <person name="Abouelleil A."/>
            <person name="Aftuck L."/>
            <person name="Bessette D."/>
            <person name="Brown A."/>
            <person name="FitzGerald M."/>
            <person name="Lui A."/>
            <person name="Macdonald J.P."/>
            <person name="Priest M."/>
            <person name="Orbach M.J."/>
            <person name="Galgiani J.N."/>
            <person name="Kirkland T.N."/>
            <person name="Cole G.T."/>
            <person name="Birren B.W."/>
            <person name="Henn M.R."/>
            <person name="Taylor J.W."/>
            <person name="Rounsley S.D."/>
        </authorList>
    </citation>
    <scope>NUCLEOTIDE SEQUENCE [LARGE SCALE GENOMIC DNA]</scope>
    <source>
        <strain evidence="3">RMSCC 757 / Silveira</strain>
    </source>
</reference>
<name>E9DGD4_COCPS</name>
<evidence type="ECO:0000313" key="3">
    <source>
        <dbReference type="Proteomes" id="UP000002497"/>
    </source>
</evidence>
<dbReference type="AlphaFoldDB" id="E9DGD4"/>
<dbReference type="HOGENOM" id="CLU_3014043_0_0_1"/>
<keyword evidence="3" id="KW-1185">Reference proteome</keyword>
<proteinExistence type="predicted"/>
<dbReference type="VEuPathDB" id="FungiDB:CPSG_08883"/>
<evidence type="ECO:0000313" key="2">
    <source>
        <dbReference type="EMBL" id="EFW14625.1"/>
    </source>
</evidence>
<reference evidence="3" key="2">
    <citation type="submission" date="2010-03" db="EMBL/GenBank/DDBJ databases">
        <title>The genome sequence of Coccidioides posadasii strain Silveira.</title>
        <authorList>
            <consortium name="The Broad Institute Genome Sequencing Center for Infectious Disease"/>
            <person name="Neafsey D."/>
            <person name="Orbach M."/>
            <person name="Henn M.R."/>
            <person name="Cole G.T."/>
            <person name="Galgiani J."/>
            <person name="Gardner M.J."/>
            <person name="Kirkland T.N."/>
            <person name="Taylor J.W."/>
            <person name="Young S.K."/>
            <person name="Zeng Q."/>
            <person name="Koehrsen M."/>
            <person name="Alvarado L."/>
            <person name="Berlin A."/>
            <person name="Borenstein D."/>
            <person name="Chapman S.B."/>
            <person name="Chen Z."/>
            <person name="Engels R."/>
            <person name="Freedman E."/>
            <person name="Gellesch M."/>
            <person name="Goldberg J."/>
            <person name="Griggs A."/>
            <person name="Gujja S."/>
            <person name="Heilman E."/>
            <person name="Heiman D."/>
            <person name="Howarth C."/>
            <person name="Jen D."/>
            <person name="Larson L."/>
            <person name="Mehta T."/>
            <person name="Neiman D."/>
            <person name="Park D."/>
            <person name="Pearson M."/>
            <person name="Richards J."/>
            <person name="Roberts A."/>
            <person name="Saif S."/>
            <person name="Shea T."/>
            <person name="Shenoy N."/>
            <person name="Sisk P."/>
            <person name="Stolte C."/>
            <person name="Sykes S."/>
            <person name="Walk T."/>
            <person name="White J."/>
            <person name="Yandava C."/>
            <person name="Haas B."/>
            <person name="Nusbaum C."/>
            <person name="Birren B."/>
        </authorList>
    </citation>
    <scope>NUCLEOTIDE SEQUENCE [LARGE SCALE GENOMIC DNA]</scope>
    <source>
        <strain evidence="3">RMSCC 757 / Silveira</strain>
    </source>
</reference>
<dbReference type="EMBL" id="GL636505">
    <property type="protein sequence ID" value="EFW14625.1"/>
    <property type="molecule type" value="Genomic_DNA"/>
</dbReference>
<organism evidence="3">
    <name type="scientific">Coccidioides posadasii (strain RMSCC 757 / Silveira)</name>
    <name type="common">Valley fever fungus</name>
    <dbReference type="NCBI Taxonomy" id="443226"/>
    <lineage>
        <taxon>Eukaryota</taxon>
        <taxon>Fungi</taxon>
        <taxon>Dikarya</taxon>
        <taxon>Ascomycota</taxon>
        <taxon>Pezizomycotina</taxon>
        <taxon>Eurotiomycetes</taxon>
        <taxon>Eurotiomycetidae</taxon>
        <taxon>Onygenales</taxon>
        <taxon>Onygenaceae</taxon>
        <taxon>Coccidioides</taxon>
    </lineage>
</organism>